<dbReference type="InterPro" id="IPR029058">
    <property type="entry name" value="AB_hydrolase_fold"/>
</dbReference>
<keyword evidence="5" id="KW-0378">Hydrolase</keyword>
<gene>
    <name evidence="5" type="ORF">Vau01_100170</name>
</gene>
<dbReference type="Pfam" id="PF04775">
    <property type="entry name" value="Bile_Hydr_Trans"/>
    <property type="match status" value="1"/>
</dbReference>
<dbReference type="AlphaFoldDB" id="A0A8J4E5N4"/>
<reference evidence="5" key="1">
    <citation type="submission" date="2021-01" db="EMBL/GenBank/DDBJ databases">
        <title>Whole genome shotgun sequence of Virgisporangium aurantiacum NBRC 16421.</title>
        <authorList>
            <person name="Komaki H."/>
            <person name="Tamura T."/>
        </authorList>
    </citation>
    <scope>NUCLEOTIDE SEQUENCE</scope>
    <source>
        <strain evidence="5">NBRC 16421</strain>
    </source>
</reference>
<feature type="active site" description="Charge relay system" evidence="2">
    <location>
        <position position="373"/>
    </location>
</feature>
<evidence type="ECO:0000313" key="5">
    <source>
        <dbReference type="EMBL" id="GIJ62501.1"/>
    </source>
</evidence>
<name>A0A8J4E5N4_9ACTN</name>
<dbReference type="RefSeq" id="WP_204008180.1">
    <property type="nucleotide sequence ID" value="NZ_BOPG01000078.1"/>
</dbReference>
<dbReference type="InterPro" id="IPR042490">
    <property type="entry name" value="Thio_Ohase/BAAT_N"/>
</dbReference>
<evidence type="ECO:0000256" key="1">
    <source>
        <dbReference type="ARBA" id="ARBA00006538"/>
    </source>
</evidence>
<dbReference type="PANTHER" id="PTHR10824">
    <property type="entry name" value="ACYL-COENZYME A THIOESTERASE-RELATED"/>
    <property type="match status" value="1"/>
</dbReference>
<dbReference type="InterPro" id="IPR014940">
    <property type="entry name" value="BAAT_C"/>
</dbReference>
<feature type="active site" description="Charge relay system" evidence="2">
    <location>
        <position position="224"/>
    </location>
</feature>
<proteinExistence type="inferred from homology"/>
<organism evidence="5 6">
    <name type="scientific">Virgisporangium aurantiacum</name>
    <dbReference type="NCBI Taxonomy" id="175570"/>
    <lineage>
        <taxon>Bacteria</taxon>
        <taxon>Bacillati</taxon>
        <taxon>Actinomycetota</taxon>
        <taxon>Actinomycetes</taxon>
        <taxon>Micromonosporales</taxon>
        <taxon>Micromonosporaceae</taxon>
        <taxon>Virgisporangium</taxon>
    </lineage>
</organism>
<evidence type="ECO:0000313" key="6">
    <source>
        <dbReference type="Proteomes" id="UP000612585"/>
    </source>
</evidence>
<feature type="domain" description="Acyl-CoA thioester hydrolase/bile acid-CoA amino acid N-acetyltransferase" evidence="3">
    <location>
        <begin position="13"/>
        <end position="133"/>
    </location>
</feature>
<dbReference type="Proteomes" id="UP000612585">
    <property type="component" value="Unassembled WGS sequence"/>
</dbReference>
<feature type="active site" description="Charge relay system" evidence="2">
    <location>
        <position position="341"/>
    </location>
</feature>
<dbReference type="SUPFAM" id="SSF53474">
    <property type="entry name" value="alpha/beta-Hydrolases"/>
    <property type="match status" value="1"/>
</dbReference>
<keyword evidence="6" id="KW-1185">Reference proteome</keyword>
<evidence type="ECO:0000259" key="4">
    <source>
        <dbReference type="Pfam" id="PF08840"/>
    </source>
</evidence>
<feature type="domain" description="BAAT/Acyl-CoA thioester hydrolase C-terminal" evidence="4">
    <location>
        <begin position="195"/>
        <end position="420"/>
    </location>
</feature>
<accession>A0A8J4E5N4</accession>
<sequence length="423" mass="44169">MRFEISPTDPNLDTALRIRVVGLPPGERVTVRAAQRDLRGARWRSTTAFTADRDGTVDLARDAPVEGSYDGVDPMGLIWSMRPLDALSFDGPVDVRHPTELDLTASAPGVPDATATVRRRRIPAGLVRTEVREHGLVGVMYHPAGRSGLGAVLMLAGAEAGIHEDDAALLAAHGYAVLALALAGVPGRPPTLQDIPLEYAHRAIDHLRSLPFVDPGRLVVTGGSKGGEAALLIGATNPAVTGVVSIVGSGVLIAGISQDVMTGSFLEIMRTPVANWTVGGRPLPYVPTVVTAQLEKLVAEGAPVPLRLAFEPGLSSSVVAEATIPVERINGPVLLLSGECDASSGPAFHQFAADRLAAHGRPHEHVVYPGAGHQIAAPPYAPTTVSVLPIAGVTFDYGGEPAATAKARADVWRRTLEFLSASG</sequence>
<dbReference type="InterPro" id="IPR016662">
    <property type="entry name" value="Acyl-CoA_thioEstase_long-chain"/>
</dbReference>
<protein>
    <submittedName>
        <fullName evidence="5">Palmitoyl-CoA hydrolase</fullName>
    </submittedName>
</protein>
<dbReference type="EMBL" id="BOPG01000078">
    <property type="protein sequence ID" value="GIJ62501.1"/>
    <property type="molecule type" value="Genomic_DNA"/>
</dbReference>
<dbReference type="Pfam" id="PF08840">
    <property type="entry name" value="BAAT_C"/>
    <property type="match status" value="1"/>
</dbReference>
<comment type="caution">
    <text evidence="5">The sequence shown here is derived from an EMBL/GenBank/DDBJ whole genome shotgun (WGS) entry which is preliminary data.</text>
</comment>
<dbReference type="InterPro" id="IPR006862">
    <property type="entry name" value="Thio_Ohase/aa_AcTrfase"/>
</dbReference>
<evidence type="ECO:0000259" key="3">
    <source>
        <dbReference type="Pfam" id="PF04775"/>
    </source>
</evidence>
<dbReference type="GO" id="GO:0006631">
    <property type="term" value="P:fatty acid metabolic process"/>
    <property type="evidence" value="ECO:0007669"/>
    <property type="project" value="TreeGrafter"/>
</dbReference>
<dbReference type="GO" id="GO:0006637">
    <property type="term" value="P:acyl-CoA metabolic process"/>
    <property type="evidence" value="ECO:0007669"/>
    <property type="project" value="InterPro"/>
</dbReference>
<evidence type="ECO:0000256" key="2">
    <source>
        <dbReference type="PIRSR" id="PIRSR016521-1"/>
    </source>
</evidence>
<dbReference type="Gene3D" id="3.40.50.1820">
    <property type="entry name" value="alpha/beta hydrolase"/>
    <property type="match status" value="1"/>
</dbReference>
<dbReference type="PANTHER" id="PTHR10824:SF4">
    <property type="entry name" value="ACYL-COENZYME A THIOESTERASE 1-LIKE"/>
    <property type="match status" value="1"/>
</dbReference>
<dbReference type="PIRSF" id="PIRSF016521">
    <property type="entry name" value="Acyl-CoA_hydro"/>
    <property type="match status" value="1"/>
</dbReference>
<comment type="similarity">
    <text evidence="1">Belongs to the C/M/P thioester hydrolase family.</text>
</comment>
<dbReference type="Gene3D" id="2.60.40.2240">
    <property type="entry name" value="Acyl-CoA thioester hydrolase/BAAT N-terminal domain"/>
    <property type="match status" value="1"/>
</dbReference>
<dbReference type="GO" id="GO:0047617">
    <property type="term" value="F:fatty acyl-CoA hydrolase activity"/>
    <property type="evidence" value="ECO:0007669"/>
    <property type="project" value="TreeGrafter"/>
</dbReference>